<comment type="caution">
    <text evidence="2">Lacks conserved residue(s) required for the propagation of feature annotation.</text>
</comment>
<feature type="binding site" evidence="2">
    <location>
        <begin position="7"/>
        <end position="20"/>
    </location>
    <ligand>
        <name>ATP</name>
        <dbReference type="ChEBI" id="CHEBI:30616"/>
    </ligand>
</feature>
<proteinExistence type="inferred from homology"/>
<reference evidence="3 4" key="1">
    <citation type="submission" date="2020-08" db="EMBL/GenBank/DDBJ databases">
        <title>Genome public.</title>
        <authorList>
            <person name="Liu C."/>
            <person name="Sun Q."/>
        </authorList>
    </citation>
    <scope>NUCLEOTIDE SEQUENCE [LARGE SCALE GENOMIC DNA]</scope>
    <source>
        <strain evidence="3 4">NSJ-9</strain>
    </source>
</reference>
<comment type="caution">
    <text evidence="3">The sequence shown here is derived from an EMBL/GenBank/DDBJ whole genome shotgun (WGS) entry which is preliminary data.</text>
</comment>
<dbReference type="PANTHER" id="PTHR37825:SF1">
    <property type="entry name" value="TRNA(MET) CYTIDINE ACETATE LIGASE"/>
    <property type="match status" value="1"/>
</dbReference>
<accession>A0ABR7GC77</accession>
<dbReference type="PANTHER" id="PTHR37825">
    <property type="entry name" value="TRNA(MET) CYTIDINE ACETATE LIGASE"/>
    <property type="match status" value="1"/>
</dbReference>
<organism evidence="3 4">
    <name type="scientific">Roseburia lenta</name>
    <dbReference type="NCBI Taxonomy" id="2763061"/>
    <lineage>
        <taxon>Bacteria</taxon>
        <taxon>Bacillati</taxon>
        <taxon>Bacillota</taxon>
        <taxon>Clostridia</taxon>
        <taxon>Lachnospirales</taxon>
        <taxon>Lachnospiraceae</taxon>
        <taxon>Roseburia</taxon>
    </lineage>
</organism>
<comment type="function">
    <text evidence="2">Catalyzes the formation of N(4)-acetylcytidine (ac(4)C) at the wobble position of elongator tRNA(Met), using acetate and ATP as substrates. First activates an acetate ion to form acetyladenylate (Ac-AMP) and then transfers the acetyl group to tRNA to form ac(4)C34.</text>
</comment>
<dbReference type="Pfam" id="PF05636">
    <property type="entry name" value="HIGH_NTase1"/>
    <property type="match status" value="1"/>
</dbReference>
<keyword evidence="2" id="KW-0820">tRNA-binding</keyword>
<feature type="binding site" evidence="2">
    <location>
        <position position="160"/>
    </location>
    <ligand>
        <name>ATP</name>
        <dbReference type="ChEBI" id="CHEBI:30616"/>
    </ligand>
</feature>
<keyword evidence="2" id="KW-0547">Nucleotide-binding</keyword>
<feature type="binding site" evidence="2">
    <location>
        <position position="102"/>
    </location>
    <ligand>
        <name>ATP</name>
        <dbReference type="ChEBI" id="CHEBI:30616"/>
    </ligand>
</feature>
<comment type="catalytic activity">
    <reaction evidence="2">
        <text>cytidine(34) in elongator tRNA(Met) + acetate + ATP = N(4)-acetylcytidine(34) in elongator tRNA(Met) + AMP + diphosphate</text>
        <dbReference type="Rhea" id="RHEA:58144"/>
        <dbReference type="Rhea" id="RHEA-COMP:10693"/>
        <dbReference type="Rhea" id="RHEA-COMP:10694"/>
        <dbReference type="ChEBI" id="CHEBI:30089"/>
        <dbReference type="ChEBI" id="CHEBI:30616"/>
        <dbReference type="ChEBI" id="CHEBI:33019"/>
        <dbReference type="ChEBI" id="CHEBI:74900"/>
        <dbReference type="ChEBI" id="CHEBI:82748"/>
        <dbReference type="ChEBI" id="CHEBI:456215"/>
    </reaction>
</comment>
<evidence type="ECO:0000256" key="1">
    <source>
        <dbReference type="ARBA" id="ARBA00022694"/>
    </source>
</evidence>
<evidence type="ECO:0000313" key="3">
    <source>
        <dbReference type="EMBL" id="MBC5685034.1"/>
    </source>
</evidence>
<comment type="subcellular location">
    <subcellularLocation>
        <location evidence="2">Cytoplasm</location>
    </subcellularLocation>
</comment>
<evidence type="ECO:0000256" key="2">
    <source>
        <dbReference type="HAMAP-Rule" id="MF_01539"/>
    </source>
</evidence>
<feature type="binding site" evidence="2">
    <location>
        <position position="185"/>
    </location>
    <ligand>
        <name>ATP</name>
        <dbReference type="ChEBI" id="CHEBI:30616"/>
    </ligand>
</feature>
<protein>
    <recommendedName>
        <fullName evidence="2">tRNA(Met) cytidine acetate ligase</fullName>
        <ecNumber evidence="2">6.3.4.-</ecNumber>
    </recommendedName>
</protein>
<name>A0ABR7GC77_9FIRM</name>
<gene>
    <name evidence="2" type="primary">tmcAL</name>
    <name evidence="3" type="ORF">H8R94_00165</name>
</gene>
<sequence>MKVVGIIAEYNPFHKGHAYQIRYAKERLGADYVIVAMSGPFTQRGTPALFDKYSRAGHALACGADLVLELPVVYATASAQVFATGGVALLQNAGLVDTLLFGSECPDLAALKNIADRLSEESPAYQALLRQALQGGSSYAAARAKAIENPAYAEILAQPNNILAIEYLGALSRLDSSMTPLCLQRQGAGYHETSLDEDMASASGIRHFLADHPQMSDQELALLLDQIPEALHASVKELIHDGQFLFADDTSLLLHYALTETQDFTEIADSNFDISNKILQNRHLFASFHSFCQLLKSKDLAYSRISRVLCHILLDIKKQDMLLPNDTCPLDAKELAPYLRILGFSDNGRPLLKQIKKNGTVPLITSPQNAKGLLSPEAMHLLDKDIFASDVYRMMLSNKTGQFFPNEYTRKFS</sequence>
<keyword evidence="4" id="KW-1185">Reference proteome</keyword>
<dbReference type="EMBL" id="JACOPG010000001">
    <property type="protein sequence ID" value="MBC5685034.1"/>
    <property type="molecule type" value="Genomic_DNA"/>
</dbReference>
<keyword evidence="2" id="KW-0963">Cytoplasm</keyword>
<dbReference type="Gene3D" id="3.40.50.620">
    <property type="entry name" value="HUPs"/>
    <property type="match status" value="1"/>
</dbReference>
<keyword evidence="1 2" id="KW-0819">tRNA processing</keyword>
<dbReference type="InterPro" id="IPR008513">
    <property type="entry name" value="tRNA(Met)_cyd_acetate_ligase"/>
</dbReference>
<keyword evidence="2" id="KW-0067">ATP-binding</keyword>
<comment type="similarity">
    <text evidence="2">Belongs to the TmcAL family.</text>
</comment>
<dbReference type="RefSeq" id="WP_186853559.1">
    <property type="nucleotide sequence ID" value="NZ_JACOPG010000001.1"/>
</dbReference>
<dbReference type="Proteomes" id="UP000643810">
    <property type="component" value="Unassembled WGS sequence"/>
</dbReference>
<dbReference type="InterPro" id="IPR014729">
    <property type="entry name" value="Rossmann-like_a/b/a_fold"/>
</dbReference>
<dbReference type="EC" id="6.3.4.-" evidence="2"/>
<keyword evidence="2" id="KW-0694">RNA-binding</keyword>
<keyword evidence="2" id="KW-0436">Ligase</keyword>
<dbReference type="SUPFAM" id="SSF52374">
    <property type="entry name" value="Nucleotidylyl transferase"/>
    <property type="match status" value="1"/>
</dbReference>
<evidence type="ECO:0000313" key="4">
    <source>
        <dbReference type="Proteomes" id="UP000643810"/>
    </source>
</evidence>
<dbReference type="HAMAP" id="MF_01539">
    <property type="entry name" value="TmcAL"/>
    <property type="match status" value="1"/>
</dbReference>